<dbReference type="NCBIfam" id="TIGR00624">
    <property type="entry name" value="tag"/>
    <property type="match status" value="1"/>
</dbReference>
<dbReference type="InterPro" id="IPR011257">
    <property type="entry name" value="DNA_glycosylase"/>
</dbReference>
<dbReference type="EMBL" id="JBHSTT010000027">
    <property type="protein sequence ID" value="MFC6389286.1"/>
    <property type="molecule type" value="Genomic_DNA"/>
</dbReference>
<dbReference type="PANTHER" id="PTHR30037">
    <property type="entry name" value="DNA-3-METHYLADENINE GLYCOSYLASE 1"/>
    <property type="match status" value="1"/>
</dbReference>
<dbReference type="RefSeq" id="WP_009866777.1">
    <property type="nucleotide sequence ID" value="NZ_JBHSTT010000027.1"/>
</dbReference>
<dbReference type="Proteomes" id="UP001596237">
    <property type="component" value="Unassembled WGS sequence"/>
</dbReference>
<sequence>MSEAASGLITTHPDGCPRCWWPGLDPLYLAYHDTEWGVPETDSRALYEKLILDGFQAGLSWITILRRRDGFRRAFDGFAPERIARFTEADVERLMGDPGIIRNRAKIRGAIAGARAWLALEEAGPGFSPFLWDFCDGRPIQTNAARRAEIATETEISRKMSKALKAKGFTFCGPTIVYAFMQAVGMVNDHLTGCHRHAACAALGHTLGEGRHP</sequence>
<name>A0ABW1WLJ1_9HYPH</name>
<dbReference type="InterPro" id="IPR005019">
    <property type="entry name" value="Adenine_glyco"/>
</dbReference>
<proteinExistence type="predicted"/>
<dbReference type="Pfam" id="PF03352">
    <property type="entry name" value="Adenine_glyco"/>
    <property type="match status" value="1"/>
</dbReference>
<evidence type="ECO:0000313" key="1">
    <source>
        <dbReference type="EMBL" id="MFC6389286.1"/>
    </source>
</evidence>
<organism evidence="1 2">
    <name type="scientific">Methylorubrum zatmanii</name>
    <dbReference type="NCBI Taxonomy" id="29429"/>
    <lineage>
        <taxon>Bacteria</taxon>
        <taxon>Pseudomonadati</taxon>
        <taxon>Pseudomonadota</taxon>
        <taxon>Alphaproteobacteria</taxon>
        <taxon>Hyphomicrobiales</taxon>
        <taxon>Methylobacteriaceae</taxon>
        <taxon>Methylorubrum</taxon>
    </lineage>
</organism>
<comment type="caution">
    <text evidence="1">The sequence shown here is derived from an EMBL/GenBank/DDBJ whole genome shotgun (WGS) entry which is preliminary data.</text>
</comment>
<accession>A0ABW1WLJ1</accession>
<evidence type="ECO:0000313" key="2">
    <source>
        <dbReference type="Proteomes" id="UP001596237"/>
    </source>
</evidence>
<reference evidence="2" key="1">
    <citation type="journal article" date="2019" name="Int. J. Syst. Evol. Microbiol.">
        <title>The Global Catalogue of Microorganisms (GCM) 10K type strain sequencing project: providing services to taxonomists for standard genome sequencing and annotation.</title>
        <authorList>
            <consortium name="The Broad Institute Genomics Platform"/>
            <consortium name="The Broad Institute Genome Sequencing Center for Infectious Disease"/>
            <person name="Wu L."/>
            <person name="Ma J."/>
        </authorList>
    </citation>
    <scope>NUCLEOTIDE SEQUENCE [LARGE SCALE GENOMIC DNA]</scope>
    <source>
        <strain evidence="2">CCUG 36916</strain>
    </source>
</reference>
<protein>
    <submittedName>
        <fullName evidence="1">DNA-3-methyladenine glycosylase I</fullName>
    </submittedName>
</protein>
<dbReference type="PANTHER" id="PTHR30037:SF4">
    <property type="entry name" value="DNA-3-METHYLADENINE GLYCOSYLASE I"/>
    <property type="match status" value="1"/>
</dbReference>
<dbReference type="InterPro" id="IPR052891">
    <property type="entry name" value="DNA-3mA_glycosylase"/>
</dbReference>
<dbReference type="SUPFAM" id="SSF48150">
    <property type="entry name" value="DNA-glycosylase"/>
    <property type="match status" value="1"/>
</dbReference>
<dbReference type="Gene3D" id="1.10.340.30">
    <property type="entry name" value="Hypothetical protein, domain 2"/>
    <property type="match status" value="1"/>
</dbReference>
<keyword evidence="2" id="KW-1185">Reference proteome</keyword>
<gene>
    <name evidence="1" type="ORF">ACFQDP_08020</name>
</gene>
<dbReference type="InterPro" id="IPR004597">
    <property type="entry name" value="Tag"/>
</dbReference>